<dbReference type="EMBL" id="LTAO01000001">
    <property type="protein sequence ID" value="KYG34919.1"/>
    <property type="molecule type" value="Genomic_DNA"/>
</dbReference>
<protein>
    <submittedName>
        <fullName evidence="7">Resolvase</fullName>
    </submittedName>
</protein>
<dbReference type="Gene3D" id="3.40.50.1390">
    <property type="entry name" value="Resolvase, N-terminal catalytic domain"/>
    <property type="match status" value="1"/>
</dbReference>
<evidence type="ECO:0000259" key="6">
    <source>
        <dbReference type="PROSITE" id="PS51736"/>
    </source>
</evidence>
<dbReference type="SMART" id="SM00857">
    <property type="entry name" value="Resolvase"/>
    <property type="match status" value="1"/>
</dbReference>
<gene>
    <name evidence="7" type="ORF">AZF04_00885</name>
</gene>
<dbReference type="InterPro" id="IPR036162">
    <property type="entry name" value="Resolvase-like_N_sf"/>
</dbReference>
<evidence type="ECO:0000313" key="7">
    <source>
        <dbReference type="EMBL" id="KYG34919.1"/>
    </source>
</evidence>
<evidence type="ECO:0000313" key="8">
    <source>
        <dbReference type="Proteomes" id="UP000075806"/>
    </source>
</evidence>
<dbReference type="AlphaFoldDB" id="A0A162F6S3"/>
<dbReference type="STRING" id="519424.AZF04_00885"/>
<evidence type="ECO:0000256" key="2">
    <source>
        <dbReference type="ARBA" id="ARBA00023125"/>
    </source>
</evidence>
<dbReference type="InterPro" id="IPR006118">
    <property type="entry name" value="Recombinase_CS"/>
</dbReference>
<dbReference type="OrthoDB" id="9797501at2"/>
<keyword evidence="1" id="KW-0229">DNA integration</keyword>
<reference evidence="7" key="1">
    <citation type="submission" date="2016-02" db="EMBL/GenBank/DDBJ databases">
        <title>Genome sequence of Bacillus trypoxylicola KCTC 13244(T).</title>
        <authorList>
            <person name="Jeong H."/>
            <person name="Park S.-H."/>
            <person name="Choi S.-K."/>
        </authorList>
    </citation>
    <scope>NUCLEOTIDE SEQUENCE [LARGE SCALE GENOMIC DNA]</scope>
    <source>
        <strain evidence="7">KCTC 13244</strain>
    </source>
</reference>
<keyword evidence="8" id="KW-1185">Reference proteome</keyword>
<keyword evidence="2" id="KW-0238">DNA-binding</keyword>
<name>A0A162F6S3_9BACI</name>
<accession>A0A162F6S3</accession>
<evidence type="ECO:0000256" key="3">
    <source>
        <dbReference type="ARBA" id="ARBA00023172"/>
    </source>
</evidence>
<evidence type="ECO:0000256" key="1">
    <source>
        <dbReference type="ARBA" id="ARBA00022908"/>
    </source>
</evidence>
<feature type="active site" description="O-(5'-phospho-DNA)-serine intermediate" evidence="4 5">
    <location>
        <position position="12"/>
    </location>
</feature>
<dbReference type="GO" id="GO:0015074">
    <property type="term" value="P:DNA integration"/>
    <property type="evidence" value="ECO:0007669"/>
    <property type="project" value="UniProtKB-KW"/>
</dbReference>
<dbReference type="Proteomes" id="UP000075806">
    <property type="component" value="Unassembled WGS sequence"/>
</dbReference>
<dbReference type="CDD" id="cd03768">
    <property type="entry name" value="SR_ResInv"/>
    <property type="match status" value="1"/>
</dbReference>
<organism evidence="7 8">
    <name type="scientific">Alkalihalobacillus trypoxylicola</name>
    <dbReference type="NCBI Taxonomy" id="519424"/>
    <lineage>
        <taxon>Bacteria</taxon>
        <taxon>Bacillati</taxon>
        <taxon>Bacillota</taxon>
        <taxon>Bacilli</taxon>
        <taxon>Bacillales</taxon>
        <taxon>Bacillaceae</taxon>
        <taxon>Alkalihalobacillus</taxon>
    </lineage>
</organism>
<sequence length="189" mass="21719">MKNQVIAYARVSTQDQHLDRQLDALQKHGYDILIKEKYTGTKREREGLNELMDRVQKGDTVIVESISRIGRKTLDILSIVDELQQKGVIFNSLKEKMDTSTPTGQAMFKMMCVIAELERDMIAERVKEGLQSAKNRGKKLGRPKLDNDKVNVALRMYDSSEYSIKEIVEQVGISQGKLYKEINKRKLEQ</sequence>
<dbReference type="PROSITE" id="PS51736">
    <property type="entry name" value="RECOMBINASES_3"/>
    <property type="match status" value="1"/>
</dbReference>
<dbReference type="PANTHER" id="PTHR30461">
    <property type="entry name" value="DNA-INVERTASE FROM LAMBDOID PROPHAGE"/>
    <property type="match status" value="1"/>
</dbReference>
<proteinExistence type="predicted"/>
<dbReference type="InterPro" id="IPR006119">
    <property type="entry name" value="Resolv_N"/>
</dbReference>
<dbReference type="RefSeq" id="WP_061947173.1">
    <property type="nucleotide sequence ID" value="NZ_LTAO01000001.1"/>
</dbReference>
<evidence type="ECO:0000256" key="4">
    <source>
        <dbReference type="PIRSR" id="PIRSR606118-50"/>
    </source>
</evidence>
<dbReference type="PROSITE" id="PS00397">
    <property type="entry name" value="RECOMBINASES_1"/>
    <property type="match status" value="1"/>
</dbReference>
<keyword evidence="3" id="KW-0233">DNA recombination</keyword>
<comment type="caution">
    <text evidence="7">The sequence shown here is derived from an EMBL/GenBank/DDBJ whole genome shotgun (WGS) entry which is preliminary data.</text>
</comment>
<dbReference type="Gene3D" id="1.10.10.60">
    <property type="entry name" value="Homeodomain-like"/>
    <property type="match status" value="1"/>
</dbReference>
<dbReference type="GO" id="GO:0003677">
    <property type="term" value="F:DNA binding"/>
    <property type="evidence" value="ECO:0007669"/>
    <property type="project" value="UniProtKB-KW"/>
</dbReference>
<dbReference type="Pfam" id="PF00239">
    <property type="entry name" value="Resolvase"/>
    <property type="match status" value="1"/>
</dbReference>
<evidence type="ECO:0000256" key="5">
    <source>
        <dbReference type="PROSITE-ProRule" id="PRU10137"/>
    </source>
</evidence>
<dbReference type="SUPFAM" id="SSF53041">
    <property type="entry name" value="Resolvase-like"/>
    <property type="match status" value="1"/>
</dbReference>
<dbReference type="PANTHER" id="PTHR30461:SF2">
    <property type="entry name" value="SERINE RECOMBINASE PINE-RELATED"/>
    <property type="match status" value="1"/>
</dbReference>
<dbReference type="InterPro" id="IPR050639">
    <property type="entry name" value="SSR_resolvase"/>
</dbReference>
<feature type="domain" description="Resolvase/invertase-type recombinase catalytic" evidence="6">
    <location>
        <begin position="4"/>
        <end position="137"/>
    </location>
</feature>
<dbReference type="GO" id="GO:0000150">
    <property type="term" value="F:DNA strand exchange activity"/>
    <property type="evidence" value="ECO:0007669"/>
    <property type="project" value="InterPro"/>
</dbReference>